<feature type="non-terminal residue" evidence="4">
    <location>
        <position position="1"/>
    </location>
</feature>
<name>A0A0F9KZY5_9ZZZZ</name>
<dbReference type="InterPro" id="IPR018466">
    <property type="entry name" value="Kre9/Knh1-like_N"/>
</dbReference>
<feature type="domain" description="Yeast cell wall synthesis Kre9/Knh1-like N-terminal" evidence="3">
    <location>
        <begin position="100"/>
        <end position="184"/>
    </location>
</feature>
<sequence>NLPLHPILNNPFLVEDVELDGWFYSAHGYFHEYPSDAKKILLYPVANEPVMLEFMYGNGFIVATMQTIEWNENKNLTRILENMILYNPGAGFSSINVISPINTDSWNISSTQIVTWDSTGTISNVKLDLFENGSFVMEITAFTPNDGSFTWLVPLGLTNSTLYQVRVSDDDYPLTYGDSDNFEIVDPRSIIIVVPDSTTSWVVSATQDIDWTSTGIIANVKIELYKNGVFVMELTASTLNDGSFSWAIPIGLADSTSYQIRVSDATDATIEDYSDNFEIEDTRSITVVVPDSTTSWTMGDTQNITWTSTGIIANVKIELYANSILIMDIAVSTPNDGTFEWTIPDTLVNYTDYVIRISDVLDPTIYDDSDIFTITGAAGGIPGYDILILSGLLIGVSLTILKKKRKKIRVHER</sequence>
<keyword evidence="2" id="KW-1133">Transmembrane helix</keyword>
<feature type="domain" description="Yeast cell wall synthesis Kre9/Knh1-like N-terminal" evidence="3">
    <location>
        <begin position="290"/>
        <end position="374"/>
    </location>
</feature>
<evidence type="ECO:0000256" key="1">
    <source>
        <dbReference type="ARBA" id="ARBA00022729"/>
    </source>
</evidence>
<dbReference type="AlphaFoldDB" id="A0A0F9KZY5"/>
<evidence type="ECO:0000313" key="4">
    <source>
        <dbReference type="EMBL" id="KKM87939.1"/>
    </source>
</evidence>
<dbReference type="EMBL" id="LAZR01007029">
    <property type="protein sequence ID" value="KKM87939.1"/>
    <property type="molecule type" value="Genomic_DNA"/>
</dbReference>
<gene>
    <name evidence="4" type="ORF">LCGC14_1263820</name>
</gene>
<evidence type="ECO:0000259" key="3">
    <source>
        <dbReference type="Pfam" id="PF10342"/>
    </source>
</evidence>
<keyword evidence="2" id="KW-0472">Membrane</keyword>
<reference evidence="4" key="1">
    <citation type="journal article" date="2015" name="Nature">
        <title>Complex archaea that bridge the gap between prokaryotes and eukaryotes.</title>
        <authorList>
            <person name="Spang A."/>
            <person name="Saw J.H."/>
            <person name="Jorgensen S.L."/>
            <person name="Zaremba-Niedzwiedzka K."/>
            <person name="Martijn J."/>
            <person name="Lind A.E."/>
            <person name="van Eijk R."/>
            <person name="Schleper C."/>
            <person name="Guy L."/>
            <person name="Ettema T.J."/>
        </authorList>
    </citation>
    <scope>NUCLEOTIDE SEQUENCE</scope>
</reference>
<dbReference type="InterPro" id="IPR052982">
    <property type="entry name" value="SRP1/TIP1-like"/>
</dbReference>
<feature type="domain" description="Yeast cell wall synthesis Kre9/Knh1-like N-terminal" evidence="3">
    <location>
        <begin position="195"/>
        <end position="279"/>
    </location>
</feature>
<protein>
    <recommendedName>
        <fullName evidence="3">Yeast cell wall synthesis Kre9/Knh1-like N-terminal domain-containing protein</fullName>
    </recommendedName>
</protein>
<keyword evidence="1" id="KW-0732">Signal</keyword>
<organism evidence="4">
    <name type="scientific">marine sediment metagenome</name>
    <dbReference type="NCBI Taxonomy" id="412755"/>
    <lineage>
        <taxon>unclassified sequences</taxon>
        <taxon>metagenomes</taxon>
        <taxon>ecological metagenomes</taxon>
    </lineage>
</organism>
<keyword evidence="2" id="KW-0812">Transmembrane</keyword>
<dbReference type="PANTHER" id="PTHR40633">
    <property type="entry name" value="MATRIX PROTEIN, PUTATIVE (AFU_ORTHOLOGUE AFUA_8G05410)-RELATED"/>
    <property type="match status" value="1"/>
</dbReference>
<feature type="transmembrane region" description="Helical" evidence="2">
    <location>
        <begin position="381"/>
        <end position="401"/>
    </location>
</feature>
<comment type="caution">
    <text evidence="4">The sequence shown here is derived from an EMBL/GenBank/DDBJ whole genome shotgun (WGS) entry which is preliminary data.</text>
</comment>
<proteinExistence type="predicted"/>
<evidence type="ECO:0000256" key="2">
    <source>
        <dbReference type="SAM" id="Phobius"/>
    </source>
</evidence>
<dbReference type="PANTHER" id="PTHR40633:SF5">
    <property type="entry name" value="ANCHORED PROTEIN, PUTATIVE (AFU_ORTHOLOGUE AFUA_8G04370)-RELATED"/>
    <property type="match status" value="1"/>
</dbReference>
<accession>A0A0F9KZY5</accession>
<dbReference type="Pfam" id="PF10342">
    <property type="entry name" value="Kre9_KNH"/>
    <property type="match status" value="3"/>
</dbReference>